<feature type="chain" id="PRO_5014171074" evidence="1">
    <location>
        <begin position="26"/>
        <end position="137"/>
    </location>
</feature>
<comment type="caution">
    <text evidence="2">The sequence shown here is derived from an EMBL/GenBank/DDBJ whole genome shotgun (WGS) entry which is preliminary data.</text>
</comment>
<sequence length="137" mass="13969">MMKKTSISLCTIALATALLAGCSSASTETTDSSGSAATTQSASASTQMLTIEKDPATISDTLVTLPIKRVLIIKVDQAAASDWTGTVEDASIAEFVAGTDSDAPMIKPLAEGDTIVTLTSPEGQTITFNLSVTPGAR</sequence>
<protein>
    <submittedName>
        <fullName evidence="2">Uncharacterized protein</fullName>
    </submittedName>
</protein>
<evidence type="ECO:0000313" key="3">
    <source>
        <dbReference type="Proteomes" id="UP000234545"/>
    </source>
</evidence>
<feature type="signal peptide" evidence="1">
    <location>
        <begin position="1"/>
        <end position="25"/>
    </location>
</feature>
<dbReference type="EMBL" id="PKKJ01000009">
    <property type="protein sequence ID" value="PKY65935.1"/>
    <property type="molecule type" value="Genomic_DNA"/>
</dbReference>
<dbReference type="PROSITE" id="PS51257">
    <property type="entry name" value="PROKAR_LIPOPROTEIN"/>
    <property type="match status" value="1"/>
</dbReference>
<dbReference type="Proteomes" id="UP000234545">
    <property type="component" value="Unassembled WGS sequence"/>
</dbReference>
<dbReference type="OrthoDB" id="3268398at2"/>
<dbReference type="AlphaFoldDB" id="A0A2I1I468"/>
<keyword evidence="1" id="KW-0732">Signal</keyword>
<gene>
    <name evidence="2" type="ORF">CYJ25_06775</name>
</gene>
<evidence type="ECO:0000256" key="1">
    <source>
        <dbReference type="SAM" id="SignalP"/>
    </source>
</evidence>
<organism evidence="2 3">
    <name type="scientific">Schaalia turicensis</name>
    <dbReference type="NCBI Taxonomy" id="131111"/>
    <lineage>
        <taxon>Bacteria</taxon>
        <taxon>Bacillati</taxon>
        <taxon>Actinomycetota</taxon>
        <taxon>Actinomycetes</taxon>
        <taxon>Actinomycetales</taxon>
        <taxon>Actinomycetaceae</taxon>
        <taxon>Schaalia</taxon>
    </lineage>
</organism>
<dbReference type="RefSeq" id="WP_133122020.1">
    <property type="nucleotide sequence ID" value="NZ_PKKJ01000009.1"/>
</dbReference>
<evidence type="ECO:0000313" key="2">
    <source>
        <dbReference type="EMBL" id="PKY65935.1"/>
    </source>
</evidence>
<name>A0A2I1I468_9ACTO</name>
<reference evidence="2 3" key="1">
    <citation type="submission" date="2017-12" db="EMBL/GenBank/DDBJ databases">
        <title>Phylogenetic diversity of female urinary microbiome.</title>
        <authorList>
            <person name="Thomas-White K."/>
            <person name="Wolfe A.J."/>
        </authorList>
    </citation>
    <scope>NUCLEOTIDE SEQUENCE [LARGE SCALE GENOMIC DNA]</scope>
    <source>
        <strain evidence="2 3">UMB0250</strain>
    </source>
</reference>
<accession>A0A2I1I468</accession>
<proteinExistence type="predicted"/>